<dbReference type="Pfam" id="PF12740">
    <property type="entry name" value="PETase"/>
    <property type="match status" value="1"/>
</dbReference>
<dbReference type="SUPFAM" id="SSF53474">
    <property type="entry name" value="alpha/beta-Hydrolases"/>
    <property type="match status" value="1"/>
</dbReference>
<reference evidence="2 3" key="1">
    <citation type="submission" date="2017-05" db="EMBL/GenBank/DDBJ databases">
        <authorList>
            <person name="Varghese N."/>
            <person name="Submissions S."/>
        </authorList>
    </citation>
    <scope>NUCLEOTIDE SEQUENCE [LARGE SCALE GENOMIC DNA]</scope>
    <source>
        <strain evidence="2 3">DSM 29371</strain>
    </source>
</reference>
<organism evidence="2 3">
    <name type="scientific">Chryseobacterium rhizoplanae</name>
    <dbReference type="NCBI Taxonomy" id="1609531"/>
    <lineage>
        <taxon>Bacteria</taxon>
        <taxon>Pseudomonadati</taxon>
        <taxon>Bacteroidota</taxon>
        <taxon>Flavobacteriia</taxon>
        <taxon>Flavobacteriales</taxon>
        <taxon>Weeksellaceae</taxon>
        <taxon>Chryseobacterium group</taxon>
        <taxon>Chryseobacterium</taxon>
    </lineage>
</organism>
<dbReference type="InterPro" id="IPR041127">
    <property type="entry name" value="PET_hydrolase/cutinase-like"/>
</dbReference>
<sequence>MKKNVLMTLFITCLTLSSCQRDEVNEMKKNESTGQMVDPSVQSVLFPAKGTANAQYGKPGPYQVSTNAVVMDCNTLVGKFIPMLQMVGILDGSIKCSNNLPYGTKGPIASYVYYPSNIRNLGKLPVVNFVGGILSSTANYDQMMRLWASYGFVVVISSDFVNSMPEMHLYGAYMAKSYNENPQSPLFGKVDLSKMIIAGHSGGGQATLLTASLPSDIMKTIDPNLKMIGALPIEPGPLAIGSTVAVPTLLLTGALDNVVPAPLWANILEYDLLKKIPAWSATAVTATHFSTTMEISKNEFAGISVAWLKYLGYNDVGAKSYFVGENYKLKSDLQFNKPLLLPDVYPYPVKRNSMADALQ</sequence>
<keyword evidence="3" id="KW-1185">Reference proteome</keyword>
<dbReference type="RefSeq" id="WP_228451571.1">
    <property type="nucleotide sequence ID" value="NZ_FXTC01000006.1"/>
</dbReference>
<dbReference type="PANTHER" id="PTHR33428:SF14">
    <property type="entry name" value="CARBOXYLESTERASE TYPE B DOMAIN-CONTAINING PROTEIN"/>
    <property type="match status" value="1"/>
</dbReference>
<name>A0A521DU51_9FLAO</name>
<evidence type="ECO:0000313" key="3">
    <source>
        <dbReference type="Proteomes" id="UP000316916"/>
    </source>
</evidence>
<dbReference type="PROSITE" id="PS51257">
    <property type="entry name" value="PROKAR_LIPOPROTEIN"/>
    <property type="match status" value="1"/>
</dbReference>
<gene>
    <name evidence="2" type="ORF">SAMN06265171_106102</name>
</gene>
<dbReference type="EMBL" id="FXTC01000006">
    <property type="protein sequence ID" value="SMO75249.1"/>
    <property type="molecule type" value="Genomic_DNA"/>
</dbReference>
<dbReference type="InterPro" id="IPR029058">
    <property type="entry name" value="AB_hydrolase_fold"/>
</dbReference>
<dbReference type="AlphaFoldDB" id="A0A521DU51"/>
<protein>
    <submittedName>
        <fullName evidence="2">Chlorophyllase enzyme</fullName>
    </submittedName>
</protein>
<dbReference type="PANTHER" id="PTHR33428">
    <property type="entry name" value="CHLOROPHYLLASE-2, CHLOROPLASTIC"/>
    <property type="match status" value="1"/>
</dbReference>
<evidence type="ECO:0000313" key="2">
    <source>
        <dbReference type="EMBL" id="SMO75249.1"/>
    </source>
</evidence>
<accession>A0A521DU51</accession>
<proteinExistence type="predicted"/>
<evidence type="ECO:0000259" key="1">
    <source>
        <dbReference type="Pfam" id="PF12740"/>
    </source>
</evidence>
<dbReference type="Gene3D" id="3.40.50.1820">
    <property type="entry name" value="alpha/beta hydrolase"/>
    <property type="match status" value="1"/>
</dbReference>
<dbReference type="Proteomes" id="UP000316916">
    <property type="component" value="Unassembled WGS sequence"/>
</dbReference>
<feature type="domain" description="PET hydrolase/cutinase-like" evidence="1">
    <location>
        <begin position="109"/>
        <end position="333"/>
    </location>
</feature>